<dbReference type="Proteomes" id="UP000256512">
    <property type="component" value="Unassembled WGS sequence"/>
</dbReference>
<keyword evidence="2" id="KW-1185">Reference proteome</keyword>
<sequence>MSKNIYENSIYIALFKRKGHKDFFKLLKIFFVRKGVSLSKGTVFYHPVTKNLQYINLIDVLILDL</sequence>
<dbReference type="AlphaFoldDB" id="A0A3D9BRG6"/>
<protein>
    <submittedName>
        <fullName evidence="1">Uncharacterized protein</fullName>
    </submittedName>
</protein>
<evidence type="ECO:0000313" key="2">
    <source>
        <dbReference type="Proteomes" id="UP000256512"/>
    </source>
</evidence>
<comment type="caution">
    <text evidence="1">The sequence shown here is derived from an EMBL/GenBank/DDBJ whole genome shotgun (WGS) entry which is preliminary data.</text>
</comment>
<evidence type="ECO:0000313" key="1">
    <source>
        <dbReference type="EMBL" id="REC56119.1"/>
    </source>
</evidence>
<accession>A0A3D9BRG6</accession>
<reference evidence="1 2" key="1">
    <citation type="journal article" date="2006" name="Int. J. Syst. Evol. Microbiol.">
        <title>Chryseobacterium piscium sp. nov., isolated from fish of the South Atlantic Ocean off South Africa.</title>
        <authorList>
            <person name="de Beer H."/>
            <person name="Hugo C.J."/>
            <person name="Jooste P.J."/>
            <person name="Vancanneyt M."/>
            <person name="Coenye T."/>
            <person name="Vandamme P."/>
        </authorList>
    </citation>
    <scope>NUCLEOTIDE SEQUENCE [LARGE SCALE GENOMIC DNA]</scope>
    <source>
        <strain evidence="1 2">CCUG 51923</strain>
    </source>
</reference>
<name>A0A3D9BRG6_9FLAO</name>
<dbReference type="EMBL" id="QNVS01000008">
    <property type="protein sequence ID" value="REC56119.1"/>
    <property type="molecule type" value="Genomic_DNA"/>
</dbReference>
<gene>
    <name evidence="1" type="ORF">DRF62_04590</name>
</gene>
<proteinExistence type="predicted"/>
<organism evidence="1 2">
    <name type="scientific">Chryseobacterium piscium</name>
    <dbReference type="NCBI Taxonomy" id="333702"/>
    <lineage>
        <taxon>Bacteria</taxon>
        <taxon>Pseudomonadati</taxon>
        <taxon>Bacteroidota</taxon>
        <taxon>Flavobacteriia</taxon>
        <taxon>Flavobacteriales</taxon>
        <taxon>Weeksellaceae</taxon>
        <taxon>Chryseobacterium group</taxon>
        <taxon>Chryseobacterium</taxon>
    </lineage>
</organism>